<protein>
    <submittedName>
        <fullName evidence="3">Uncharacterized protein</fullName>
    </submittedName>
</protein>
<feature type="region of interest" description="Disordered" evidence="2">
    <location>
        <begin position="336"/>
        <end position="357"/>
    </location>
</feature>
<dbReference type="AlphaFoldDB" id="A0A6A6ULQ4"/>
<dbReference type="Proteomes" id="UP000799302">
    <property type="component" value="Unassembled WGS sequence"/>
</dbReference>
<feature type="compositionally biased region" description="Basic and acidic residues" evidence="2">
    <location>
        <begin position="20"/>
        <end position="36"/>
    </location>
</feature>
<evidence type="ECO:0000313" key="4">
    <source>
        <dbReference type="Proteomes" id="UP000799302"/>
    </source>
</evidence>
<evidence type="ECO:0000256" key="1">
    <source>
        <dbReference type="SAM" id="Coils"/>
    </source>
</evidence>
<accession>A0A6A6ULQ4</accession>
<feature type="coiled-coil region" evidence="1">
    <location>
        <begin position="118"/>
        <end position="152"/>
    </location>
</feature>
<keyword evidence="1" id="KW-0175">Coiled coil</keyword>
<proteinExistence type="predicted"/>
<feature type="compositionally biased region" description="Pro residues" evidence="2">
    <location>
        <begin position="345"/>
        <end position="357"/>
    </location>
</feature>
<sequence length="357" mass="39963">MFFKRLSRSSRTNSYADDEYDHRPRSEEKFLQDHYPQHHNNSPRQSSLQHNIAPPSPTTGKEGTRDMYPRQHSHVPQEPYSSRGVAMNGGSRQNSAAFETAPPPSSGGKIEAAPDSLMRAFNDAIRPHQDKIENLEAELADLRVWVDQLEQQRAEMYAWIDKRGLRPDVPPSIAKVMDAQPESAAALNAQLDRKITIVNFDLHRLQDDLNDSISSSHFASAMSKFLPDISRLSALPSGARCAFDLILKLGGNLNSHGGVDPATNTPEAQADLAARREFYAKLDTAMVDVVRRRFQDGEDWPVQREIKRIEKTAAYLKNFGIEPYFPGTLDAMRREVEFRHAAPQGGPPPPAGSPPKY</sequence>
<evidence type="ECO:0000256" key="2">
    <source>
        <dbReference type="SAM" id="MobiDB-lite"/>
    </source>
</evidence>
<feature type="compositionally biased region" description="Polar residues" evidence="2">
    <location>
        <begin position="38"/>
        <end position="50"/>
    </location>
</feature>
<dbReference type="OrthoDB" id="5296889at2759"/>
<feature type="region of interest" description="Disordered" evidence="2">
    <location>
        <begin position="1"/>
        <end position="109"/>
    </location>
</feature>
<reference evidence="3" key="1">
    <citation type="journal article" date="2020" name="Stud. Mycol.">
        <title>101 Dothideomycetes genomes: a test case for predicting lifestyles and emergence of pathogens.</title>
        <authorList>
            <person name="Haridas S."/>
            <person name="Albert R."/>
            <person name="Binder M."/>
            <person name="Bloem J."/>
            <person name="Labutti K."/>
            <person name="Salamov A."/>
            <person name="Andreopoulos B."/>
            <person name="Baker S."/>
            <person name="Barry K."/>
            <person name="Bills G."/>
            <person name="Bluhm B."/>
            <person name="Cannon C."/>
            <person name="Castanera R."/>
            <person name="Culley D."/>
            <person name="Daum C."/>
            <person name="Ezra D."/>
            <person name="Gonzalez J."/>
            <person name="Henrissat B."/>
            <person name="Kuo A."/>
            <person name="Liang C."/>
            <person name="Lipzen A."/>
            <person name="Lutzoni F."/>
            <person name="Magnuson J."/>
            <person name="Mondo S."/>
            <person name="Nolan M."/>
            <person name="Ohm R."/>
            <person name="Pangilinan J."/>
            <person name="Park H.-J."/>
            <person name="Ramirez L."/>
            <person name="Alfaro M."/>
            <person name="Sun H."/>
            <person name="Tritt A."/>
            <person name="Yoshinaga Y."/>
            <person name="Zwiers L.-H."/>
            <person name="Turgeon B."/>
            <person name="Goodwin S."/>
            <person name="Spatafora J."/>
            <person name="Crous P."/>
            <person name="Grigoriev I."/>
        </authorList>
    </citation>
    <scope>NUCLEOTIDE SEQUENCE</scope>
    <source>
        <strain evidence="3">CBS 115976</strain>
    </source>
</reference>
<evidence type="ECO:0000313" key="3">
    <source>
        <dbReference type="EMBL" id="KAF2672710.1"/>
    </source>
</evidence>
<gene>
    <name evidence="3" type="ORF">BT63DRAFT_134172</name>
</gene>
<dbReference type="EMBL" id="MU004231">
    <property type="protein sequence ID" value="KAF2672710.1"/>
    <property type="molecule type" value="Genomic_DNA"/>
</dbReference>
<name>A0A6A6ULQ4_9PEZI</name>
<keyword evidence="4" id="KW-1185">Reference proteome</keyword>
<organism evidence="3 4">
    <name type="scientific">Microthyrium microscopicum</name>
    <dbReference type="NCBI Taxonomy" id="703497"/>
    <lineage>
        <taxon>Eukaryota</taxon>
        <taxon>Fungi</taxon>
        <taxon>Dikarya</taxon>
        <taxon>Ascomycota</taxon>
        <taxon>Pezizomycotina</taxon>
        <taxon>Dothideomycetes</taxon>
        <taxon>Dothideomycetes incertae sedis</taxon>
        <taxon>Microthyriales</taxon>
        <taxon>Microthyriaceae</taxon>
        <taxon>Microthyrium</taxon>
    </lineage>
</organism>